<organism evidence="1 2">
    <name type="scientific">Seinonella peptonophila</name>
    <dbReference type="NCBI Taxonomy" id="112248"/>
    <lineage>
        <taxon>Bacteria</taxon>
        <taxon>Bacillati</taxon>
        <taxon>Bacillota</taxon>
        <taxon>Bacilli</taxon>
        <taxon>Bacillales</taxon>
        <taxon>Thermoactinomycetaceae</taxon>
        <taxon>Seinonella</taxon>
    </lineage>
</organism>
<name>A0A1M5AR53_9BACL</name>
<accession>A0A1M5AR53</accession>
<dbReference type="Proteomes" id="UP000184476">
    <property type="component" value="Unassembled WGS sequence"/>
</dbReference>
<evidence type="ECO:0000313" key="2">
    <source>
        <dbReference type="Proteomes" id="UP000184476"/>
    </source>
</evidence>
<dbReference type="AlphaFoldDB" id="A0A1M5AR53"/>
<gene>
    <name evidence="1" type="ORF">SAMN05444392_11551</name>
</gene>
<dbReference type="RefSeq" id="WP_073157481.1">
    <property type="nucleotide sequence ID" value="NZ_FQVL01000015.1"/>
</dbReference>
<evidence type="ECO:0000313" key="1">
    <source>
        <dbReference type="EMBL" id="SHF32654.1"/>
    </source>
</evidence>
<sequence>MKSPDCELYFPVGLLRVIRYSVRTRDEQRDTQIYQMLFQMGGITLNQIRENLGEERMEHSLMDQTFIGGVPLEQLQSVSWSSVGIFLLRSREEDFLLMSLSKRLPMILHSR</sequence>
<keyword evidence="2" id="KW-1185">Reference proteome</keyword>
<dbReference type="EMBL" id="FQVL01000015">
    <property type="protein sequence ID" value="SHF32654.1"/>
    <property type="molecule type" value="Genomic_DNA"/>
</dbReference>
<proteinExistence type="predicted"/>
<reference evidence="1 2" key="1">
    <citation type="submission" date="2016-11" db="EMBL/GenBank/DDBJ databases">
        <authorList>
            <person name="Jaros S."/>
            <person name="Januszkiewicz K."/>
            <person name="Wedrychowicz H."/>
        </authorList>
    </citation>
    <scope>NUCLEOTIDE SEQUENCE [LARGE SCALE GENOMIC DNA]</scope>
    <source>
        <strain evidence="1 2">DSM 44666</strain>
    </source>
</reference>
<dbReference type="STRING" id="112248.SAMN05444392_11551"/>
<protein>
    <submittedName>
        <fullName evidence="1">Uncharacterized protein</fullName>
    </submittedName>
</protein>